<name>R4YSA0_OLEAN</name>
<keyword evidence="1" id="KW-0812">Transmembrane</keyword>
<evidence type="ECO:0000313" key="3">
    <source>
        <dbReference type="Proteomes" id="UP000032749"/>
    </source>
</evidence>
<keyword evidence="3" id="KW-1185">Reference proteome</keyword>
<protein>
    <recommendedName>
        <fullName evidence="4">Integral membrane protein</fullName>
    </recommendedName>
</protein>
<proteinExistence type="predicted"/>
<feature type="transmembrane region" description="Helical" evidence="1">
    <location>
        <begin position="76"/>
        <end position="99"/>
    </location>
</feature>
<dbReference type="STRING" id="698738.OLEAN_C07830"/>
<evidence type="ECO:0000313" key="2">
    <source>
        <dbReference type="EMBL" id="CCK74959.1"/>
    </source>
</evidence>
<accession>R4YSA0</accession>
<dbReference type="HOGENOM" id="CLU_1718392_0_0_6"/>
<reference evidence="2 3" key="1">
    <citation type="journal article" date="2013" name="Nat. Commun.">
        <title>Genome sequence and functional genomic analysis of the oil-degrading bacterium Oleispira antarctica.</title>
        <authorList>
            <person name="Kube M."/>
            <person name="Chernikova T.N."/>
            <person name="Al-Ramahi Y."/>
            <person name="Beloqui A."/>
            <person name="Lopez-Cortez N."/>
            <person name="Guazzaroni M.E."/>
            <person name="Heipieper H.J."/>
            <person name="Klages S."/>
            <person name="Kotsyurbenko O.R."/>
            <person name="Langer I."/>
            <person name="Nechitaylo T.Y."/>
            <person name="Lunsdorf H."/>
            <person name="Fernandez M."/>
            <person name="Juarez S."/>
            <person name="Ciordia S."/>
            <person name="Singer A."/>
            <person name="Kagan O."/>
            <person name="Egorova O."/>
            <person name="Petit P.A."/>
            <person name="Stogios P."/>
            <person name="Kim Y."/>
            <person name="Tchigvintsev A."/>
            <person name="Flick R."/>
            <person name="Denaro R."/>
            <person name="Genovese M."/>
            <person name="Albar J.P."/>
            <person name="Reva O.N."/>
            <person name="Martinez-Gomariz M."/>
            <person name="Tran H."/>
            <person name="Ferrer M."/>
            <person name="Savchenko A."/>
            <person name="Yakunin A.F."/>
            <person name="Yakimov M.M."/>
            <person name="Golyshina O.V."/>
            <person name="Reinhardt R."/>
            <person name="Golyshin P.N."/>
        </authorList>
    </citation>
    <scope>NUCLEOTIDE SEQUENCE [LARGE SCALE GENOMIC DNA]</scope>
</reference>
<evidence type="ECO:0000256" key="1">
    <source>
        <dbReference type="SAM" id="Phobius"/>
    </source>
</evidence>
<organism evidence="2 3">
    <name type="scientific">Oleispira antarctica RB-8</name>
    <dbReference type="NCBI Taxonomy" id="698738"/>
    <lineage>
        <taxon>Bacteria</taxon>
        <taxon>Pseudomonadati</taxon>
        <taxon>Pseudomonadota</taxon>
        <taxon>Gammaproteobacteria</taxon>
        <taxon>Oceanospirillales</taxon>
        <taxon>Oceanospirillaceae</taxon>
        <taxon>Oleispira</taxon>
    </lineage>
</organism>
<keyword evidence="1" id="KW-1133">Transmembrane helix</keyword>
<feature type="transmembrane region" description="Helical" evidence="1">
    <location>
        <begin position="12"/>
        <end position="31"/>
    </location>
</feature>
<feature type="transmembrane region" description="Helical" evidence="1">
    <location>
        <begin position="120"/>
        <end position="149"/>
    </location>
</feature>
<keyword evidence="1" id="KW-0472">Membrane</keyword>
<sequence length="150" mass="16628">MDLPLSVKISLTSAFAFFMLALITGVWKYSLMTQSDKGQSRYYVDIAHRSSFLYAYAALLLAVFAYLSQFPDWLNTLAVVGSVSFYMAAVLGYVYQGMLNKTNNQIRSSIRKEPSSTPMWLTHLFTFSLIVAEIGGALVLGLGAMQAIWG</sequence>
<gene>
    <name evidence="2" type="ORF">OLEAN_C07830</name>
</gene>
<dbReference type="EMBL" id="FO203512">
    <property type="protein sequence ID" value="CCK74959.1"/>
    <property type="molecule type" value="Genomic_DNA"/>
</dbReference>
<dbReference type="OrthoDB" id="345818at2"/>
<dbReference type="Proteomes" id="UP000032749">
    <property type="component" value="Chromosome"/>
</dbReference>
<dbReference type="AlphaFoldDB" id="R4YSA0"/>
<feature type="transmembrane region" description="Helical" evidence="1">
    <location>
        <begin position="52"/>
        <end position="70"/>
    </location>
</feature>
<evidence type="ECO:0008006" key="4">
    <source>
        <dbReference type="Google" id="ProtNLM"/>
    </source>
</evidence>
<dbReference type="KEGG" id="oai:OLEAN_C07830"/>